<dbReference type="InParanoid" id="A0A3N4L689"/>
<name>A0A3N4L689_9PEZI</name>
<sequence length="478" mass="54689">MDELDQLDLVNYMKRFLLLAGKLSLKVIITSRPRDDIISLTKQSTVLNIPRVEINRDIRRYLNERLERTFLRYMKEEITKALCPQTEIMFLFVRLVVDDLELGSRTKKDVYAKLKNLPTSLTNLYEQSLEKLEGEPGKLGDSLLIYTGDEVRSVCFPLIEILENERVQVVHTSVSEFIRQLGRRLGQIRSGKSLFCDGEPGAQKCLIPYFQSEVARACLSYLSVPPEDLDQPPNRDFRDFRTYAVSNWQHHSRQAGSQSENLQEEREMTLKQVTITEHIATRDTVSESLEDYAWIRNPRSWERHLDYERETVQRQILAFKSLVESRYQWKSWILDAAEHDLLFKVYFGLRLPTSRPPSPLHVLAYYGLHHLAAALFEPTAQLGTAYIDPKPWILEKDGMGGTPLHVAAERASPFLKLLLLYQPSESINNRDAESRTSIHRAVGAGNTHSVQLLGAAGADIGLVDNMGRTALHLDASNR</sequence>
<feature type="repeat" description="ANK" evidence="1">
    <location>
        <begin position="433"/>
        <end position="465"/>
    </location>
</feature>
<reference evidence="2 3" key="1">
    <citation type="journal article" date="2018" name="Nat. Ecol. Evol.">
        <title>Pezizomycetes genomes reveal the molecular basis of ectomycorrhizal truffle lifestyle.</title>
        <authorList>
            <person name="Murat C."/>
            <person name="Payen T."/>
            <person name="Noel B."/>
            <person name="Kuo A."/>
            <person name="Morin E."/>
            <person name="Chen J."/>
            <person name="Kohler A."/>
            <person name="Krizsan K."/>
            <person name="Balestrini R."/>
            <person name="Da Silva C."/>
            <person name="Montanini B."/>
            <person name="Hainaut M."/>
            <person name="Levati E."/>
            <person name="Barry K.W."/>
            <person name="Belfiori B."/>
            <person name="Cichocki N."/>
            <person name="Clum A."/>
            <person name="Dockter R.B."/>
            <person name="Fauchery L."/>
            <person name="Guy J."/>
            <person name="Iotti M."/>
            <person name="Le Tacon F."/>
            <person name="Lindquist E.A."/>
            <person name="Lipzen A."/>
            <person name="Malagnac F."/>
            <person name="Mello A."/>
            <person name="Molinier V."/>
            <person name="Miyauchi S."/>
            <person name="Poulain J."/>
            <person name="Riccioni C."/>
            <person name="Rubini A."/>
            <person name="Sitrit Y."/>
            <person name="Splivallo R."/>
            <person name="Traeger S."/>
            <person name="Wang M."/>
            <person name="Zifcakova L."/>
            <person name="Wipf D."/>
            <person name="Zambonelli A."/>
            <person name="Paolocci F."/>
            <person name="Nowrousian M."/>
            <person name="Ottonello S."/>
            <person name="Baldrian P."/>
            <person name="Spatafora J.W."/>
            <person name="Henrissat B."/>
            <person name="Nagy L.G."/>
            <person name="Aury J.M."/>
            <person name="Wincker P."/>
            <person name="Grigoriev I.V."/>
            <person name="Bonfante P."/>
            <person name="Martin F.M."/>
        </authorList>
    </citation>
    <scope>NUCLEOTIDE SEQUENCE [LARGE SCALE GENOMIC DNA]</scope>
    <source>
        <strain evidence="2 3">ATCC MYA-4762</strain>
    </source>
</reference>
<dbReference type="SUPFAM" id="SSF48403">
    <property type="entry name" value="Ankyrin repeat"/>
    <property type="match status" value="1"/>
</dbReference>
<keyword evidence="1" id="KW-0040">ANK repeat</keyword>
<proteinExistence type="predicted"/>
<dbReference type="STRING" id="1051890.A0A3N4L689"/>
<evidence type="ECO:0000313" key="2">
    <source>
        <dbReference type="EMBL" id="RPB18414.1"/>
    </source>
</evidence>
<protein>
    <submittedName>
        <fullName evidence="2">Uncharacterized protein</fullName>
    </submittedName>
</protein>
<dbReference type="PROSITE" id="PS50088">
    <property type="entry name" value="ANK_REPEAT"/>
    <property type="match status" value="1"/>
</dbReference>
<organism evidence="2 3">
    <name type="scientific">Terfezia boudieri ATCC MYA-4762</name>
    <dbReference type="NCBI Taxonomy" id="1051890"/>
    <lineage>
        <taxon>Eukaryota</taxon>
        <taxon>Fungi</taxon>
        <taxon>Dikarya</taxon>
        <taxon>Ascomycota</taxon>
        <taxon>Pezizomycotina</taxon>
        <taxon>Pezizomycetes</taxon>
        <taxon>Pezizales</taxon>
        <taxon>Pezizaceae</taxon>
        <taxon>Terfezia</taxon>
    </lineage>
</organism>
<dbReference type="AlphaFoldDB" id="A0A3N4L689"/>
<gene>
    <name evidence="2" type="ORF">L211DRAFT_80589</name>
</gene>
<accession>A0A3N4L689</accession>
<evidence type="ECO:0000256" key="1">
    <source>
        <dbReference type="PROSITE-ProRule" id="PRU00023"/>
    </source>
</evidence>
<dbReference type="PROSITE" id="PS50297">
    <property type="entry name" value="ANK_REP_REGION"/>
    <property type="match status" value="1"/>
</dbReference>
<dbReference type="InterPro" id="IPR002110">
    <property type="entry name" value="Ankyrin_rpt"/>
</dbReference>
<evidence type="ECO:0000313" key="3">
    <source>
        <dbReference type="Proteomes" id="UP000267821"/>
    </source>
</evidence>
<dbReference type="InterPro" id="IPR036770">
    <property type="entry name" value="Ankyrin_rpt-contain_sf"/>
</dbReference>
<dbReference type="OrthoDB" id="21416at2759"/>
<dbReference type="PANTHER" id="PTHR10039">
    <property type="entry name" value="AMELOGENIN"/>
    <property type="match status" value="1"/>
</dbReference>
<dbReference type="PANTHER" id="PTHR10039:SF14">
    <property type="entry name" value="NACHT DOMAIN-CONTAINING PROTEIN"/>
    <property type="match status" value="1"/>
</dbReference>
<dbReference type="EMBL" id="ML121632">
    <property type="protein sequence ID" value="RPB18414.1"/>
    <property type="molecule type" value="Genomic_DNA"/>
</dbReference>
<dbReference type="Gene3D" id="1.25.40.20">
    <property type="entry name" value="Ankyrin repeat-containing domain"/>
    <property type="match status" value="1"/>
</dbReference>
<keyword evidence="3" id="KW-1185">Reference proteome</keyword>
<dbReference type="Proteomes" id="UP000267821">
    <property type="component" value="Unassembled WGS sequence"/>
</dbReference>